<name>A9AVI8_HERA2</name>
<dbReference type="Gene3D" id="2.170.16.10">
    <property type="entry name" value="Hedgehog/Intein (Hint) domain"/>
    <property type="match status" value="1"/>
</dbReference>
<dbReference type="Pfam" id="PF25023">
    <property type="entry name" value="TEN_YD-shell"/>
    <property type="match status" value="3"/>
</dbReference>
<organism evidence="7 8">
    <name type="scientific">Herpetosiphon aurantiacus (strain ATCC 23779 / DSM 785 / 114-95)</name>
    <dbReference type="NCBI Taxonomy" id="316274"/>
    <lineage>
        <taxon>Bacteria</taxon>
        <taxon>Bacillati</taxon>
        <taxon>Chloroflexota</taxon>
        <taxon>Chloroflexia</taxon>
        <taxon>Herpetosiphonales</taxon>
        <taxon>Herpetosiphonaceae</taxon>
        <taxon>Herpetosiphon</taxon>
    </lineage>
</organism>
<evidence type="ECO:0000256" key="3">
    <source>
        <dbReference type="ARBA" id="ARBA00023157"/>
    </source>
</evidence>
<dbReference type="SUPFAM" id="SSF49464">
    <property type="entry name" value="Carboxypeptidase regulatory domain-like"/>
    <property type="match status" value="1"/>
</dbReference>
<dbReference type="InterPro" id="IPR032869">
    <property type="entry name" value="WHH_dom_containing"/>
</dbReference>
<dbReference type="InterPro" id="IPR036844">
    <property type="entry name" value="Hint_dom_sf"/>
</dbReference>
<dbReference type="STRING" id="316274.Haur_2036"/>
<dbReference type="SUPFAM" id="SSF63829">
    <property type="entry name" value="Calcium-dependent phosphotriesterase"/>
    <property type="match status" value="2"/>
</dbReference>
<dbReference type="InterPro" id="IPR006530">
    <property type="entry name" value="YD"/>
</dbReference>
<dbReference type="SUPFAM" id="SSF51294">
    <property type="entry name" value="Hedgehog/intein (Hint) domain"/>
    <property type="match status" value="1"/>
</dbReference>
<dbReference type="InterPro" id="IPR056820">
    <property type="entry name" value="TEN_TTR-like"/>
</dbReference>
<dbReference type="HOGENOM" id="CLU_225868_0_0_0"/>
<dbReference type="eggNOG" id="COG1372">
    <property type="taxonomic scope" value="Bacteria"/>
</dbReference>
<dbReference type="InterPro" id="IPR056823">
    <property type="entry name" value="TEN-like_YD-shell"/>
</dbReference>
<dbReference type="Pfam" id="PF25020">
    <property type="entry name" value="TTR_TEN1-4"/>
    <property type="match status" value="1"/>
</dbReference>
<dbReference type="eggNOG" id="COG3209">
    <property type="taxonomic scope" value="Bacteria"/>
</dbReference>
<keyword evidence="2" id="KW-0677">Repeat</keyword>
<protein>
    <submittedName>
        <fullName evidence="7">YD repeat protein</fullName>
    </submittedName>
</protein>
<dbReference type="KEGG" id="hau:Haur_2036"/>
<evidence type="ECO:0000256" key="2">
    <source>
        <dbReference type="ARBA" id="ARBA00022737"/>
    </source>
</evidence>
<dbReference type="InterPro" id="IPR008969">
    <property type="entry name" value="CarboxyPept-like_regulatory"/>
</dbReference>
<dbReference type="PANTHER" id="PTHR11219:SF69">
    <property type="entry name" value="TENEURIN-A"/>
    <property type="match status" value="1"/>
</dbReference>
<dbReference type="InterPro" id="IPR051216">
    <property type="entry name" value="Teneurin"/>
</dbReference>
<feature type="domain" description="Hint" evidence="6">
    <location>
        <begin position="2824"/>
        <end position="2918"/>
    </location>
</feature>
<evidence type="ECO:0000256" key="1">
    <source>
        <dbReference type="ARBA" id="ARBA00022536"/>
    </source>
</evidence>
<dbReference type="InterPro" id="IPR031325">
    <property type="entry name" value="RHS_repeat"/>
</dbReference>
<feature type="compositionally biased region" description="Low complexity" evidence="4">
    <location>
        <begin position="271"/>
        <end position="310"/>
    </location>
</feature>
<feature type="region of interest" description="Disordered" evidence="4">
    <location>
        <begin position="270"/>
        <end position="310"/>
    </location>
</feature>
<dbReference type="SMART" id="SM00306">
    <property type="entry name" value="HintN"/>
    <property type="match status" value="1"/>
</dbReference>
<evidence type="ECO:0000256" key="5">
    <source>
        <dbReference type="SAM" id="SignalP"/>
    </source>
</evidence>
<keyword evidence="5" id="KW-0732">Signal</keyword>
<accession>A9AVI8</accession>
<evidence type="ECO:0000259" key="6">
    <source>
        <dbReference type="SMART" id="SM00306"/>
    </source>
</evidence>
<dbReference type="InParanoid" id="A9AVI8"/>
<keyword evidence="3" id="KW-1015">Disulfide bond</keyword>
<evidence type="ECO:0000256" key="4">
    <source>
        <dbReference type="SAM" id="MobiDB-lite"/>
    </source>
</evidence>
<dbReference type="Pfam" id="PF07591">
    <property type="entry name" value="PT-HINT"/>
    <property type="match status" value="1"/>
</dbReference>
<feature type="chain" id="PRO_5002732175" evidence="5">
    <location>
        <begin position="27"/>
        <end position="3073"/>
    </location>
</feature>
<dbReference type="InterPro" id="IPR022385">
    <property type="entry name" value="Rhs_assc_core"/>
</dbReference>
<evidence type="ECO:0000313" key="8">
    <source>
        <dbReference type="Proteomes" id="UP000000787"/>
    </source>
</evidence>
<keyword evidence="1" id="KW-0245">EGF-like domain</keyword>
<dbReference type="InterPro" id="IPR003587">
    <property type="entry name" value="Hint_dom_N"/>
</dbReference>
<dbReference type="BioCyc" id="HAUR316274:GHYA-2065-MONOMER"/>
<gene>
    <name evidence="7" type="ordered locus">Haur_2036</name>
</gene>
<dbReference type="CDD" id="cd00081">
    <property type="entry name" value="Hint"/>
    <property type="match status" value="1"/>
</dbReference>
<dbReference type="PANTHER" id="PTHR11219">
    <property type="entry name" value="TENEURIN AND N-ACETYLGLUCOSAMINE-1-PHOSPHODIESTER ALPHA-N-ACETYLGLUCOSAMINIDASE"/>
    <property type="match status" value="1"/>
</dbReference>
<keyword evidence="8" id="KW-1185">Reference proteome</keyword>
<dbReference type="NCBIfam" id="TIGR01643">
    <property type="entry name" value="YD_repeat_2x"/>
    <property type="match status" value="8"/>
</dbReference>
<dbReference type="NCBIfam" id="TIGR03696">
    <property type="entry name" value="Rhs_assc_core"/>
    <property type="match status" value="1"/>
</dbReference>
<dbReference type="EMBL" id="CP000875">
    <property type="protein sequence ID" value="ABX04679.1"/>
    <property type="molecule type" value="Genomic_DNA"/>
</dbReference>
<dbReference type="InterPro" id="IPR006141">
    <property type="entry name" value="Intein_N"/>
</dbReference>
<dbReference type="GO" id="GO:0016539">
    <property type="term" value="P:intein-mediated protein splicing"/>
    <property type="evidence" value="ECO:0007669"/>
    <property type="project" value="InterPro"/>
</dbReference>
<dbReference type="Pfam" id="PF14414">
    <property type="entry name" value="WHH"/>
    <property type="match status" value="1"/>
</dbReference>
<proteinExistence type="predicted"/>
<dbReference type="Proteomes" id="UP000000787">
    <property type="component" value="Chromosome"/>
</dbReference>
<evidence type="ECO:0000313" key="7">
    <source>
        <dbReference type="EMBL" id="ABX04679.1"/>
    </source>
</evidence>
<dbReference type="PROSITE" id="PS50817">
    <property type="entry name" value="INTEIN_N_TER"/>
    <property type="match status" value="1"/>
</dbReference>
<dbReference type="Pfam" id="PF05593">
    <property type="entry name" value="RHS_repeat"/>
    <property type="match status" value="1"/>
</dbReference>
<feature type="signal peptide" evidence="5">
    <location>
        <begin position="1"/>
        <end position="26"/>
    </location>
</feature>
<dbReference type="Gene3D" id="2.180.10.10">
    <property type="entry name" value="RHS repeat-associated core"/>
    <property type="match status" value="5"/>
</dbReference>
<sequence length="3073" mass="326057">MPLLRRGRVWYALCLFCMLVPLFVHPATIQPVMAAPLVPASSTHQWTQATPTALLIANTADGITLTSADTALRQFLETTMGWTVTLKDDDLVQASDAAAVNVVVISASIDSYKLDNDFTYVTTPMVVNEYALYDQLGMTNGASGTDYGINSGTPTTTITLLDPTHPLAGGKSGTITVQSQSLRLPYGRPVNQGVKVANLPGSTSKTVLFGYDTGATMTIPSTKDGGLVGSTPLAAPARRVGLFLDADTPLYLTSDGWDLVRSALLWAIGQTPPSGTPTPTTVAPTATPAPETATAAPATATATSLPPTATATNLPPTVTPPSGAGKNLLLVVGSVPLGSGDAAVLQRLTDAQYTVQVIPQTSLTLEATQGMHGVLISSTVSASAIGMLLTTHPVPVLTWEYALYDDLRMTGTSSGTHFGTSTGSTLSIAAPTHPIAAGLSGVVSVSGSAVTLAFGQPLAQATLVAALPNAPASAGIFTYAQGAALSSGTAPARRAGFFFDNTSPTTATATGWALFERSVAWLIEGFTPIQPATATPTATVVPSPTPTASPTIVPSVTPVVPPSATPIPTATPLVIPPDPAAVAPALSAFTASDLFADTAFLYTGTTPIQTGVAPDTITAQRVAVIRGRVLDRTRQPIPGVQITIKDHPEFGMTHTRADGMFDLVVNGGSRLVVQYQHPQFLRVQRAVTTPWRDSVWTPEVVLTPLSPIVTTIQLGGAAQAAEGTVSTDDRGTRQARLFFPAGITATLRLPSGATQPLTSIAVRASEYTVGDTGRAAMPGELPSNSGYTYAAEFSADEALAVDGSVEFSQAVANYTENFMGFPVGMAVPTGWYDAQRAVWVPSPNGRIIAVLTTAPLTLDLTGDGVADDPASLGIGADEQAFVASTYSAGTSLWRVPMTHFTPWDHNWPFGPPDDAVGPNGGPLSSDPPISIPCEQPGSVITCETQSVGEEVALAGTPFRLVYTSDPAAAHHQEVVIPLSGATIPNSLTGIDVTVQIGGQQWTQAFSPSTNLATIFTWDGLDAYGRMLQGSQSATIKIGFTYPGQYRTPAQFGSAFGQFGTGGISLTGDRATEMITVERVLNTTLGRLHVSQNAIGGWSLDIHHQYDTHQRILYRGDGSRQRAEALTAVTRTGVGWAYPRLHAIAPTRDGGRYEAGGSGSISTNLWEWLPDGTRRQRSGILNGLPPADGQLLSHTEFNGIRALHTTPTGEVYLTDEGSTWGGNAPAIYRITADQRLERVVGGTTKALTLTPDGAVARTMPIGTPLAVDVDTDGTVWFIDAYTVEVPQANGPIIGKTVTALRVVRTDGQVIHPVAPTQLRCGFPNLRDEEIVHVTHDTRGNHYLALRGRYPAVAGPTGTGCILRIDAAGTITRIAGRDTNGQAIGQYPEGWLATESPLIDPNAVHVHSDGRLIVQDIGALREILPDGEMRTIVGNPSPSTDPQLDELFGSMVGPNGQISFTSRAVKQGTVAPPFPGVGQARLEVPSSDGSEVYVFASTGRHLLTRDAMTGVLRYTFLYDTAGRLTGVRDQHGQTTTITRIADGTPTAVVSPDGVTTTLTVGSDGSVQAINDPTQSRWQLQYQDGLLTRLIDPRNPDWQHQYTYTADGHLSQDIGATGGWTALDQTRLSATTTIVTSTTATGIMTAHRISTAADGTTSRMVTTEGRPTITTAIDAHGNQVLIDARGMRRTTTMAPDPRWGMTAPYPAAITVTNPAGQVVATATMHRSVVLSDPTDPWSLVTWQEVFTQHGLTTTTIYTAATRTRQVTLPSGVVRVTTYNAAGQPITETATDQAVKSWTYQPDGRLASDTIGTGPTAATTTYAYTPQGFIAAITNALGETTTYTHDAAGRIATVTHPTGHTRQYWYDAVGNRVQERDERGMVTTRVYNADNQPIAEVVDVHGRAILTTVTYDLHGRVVRESTAQGANRPPAVTTYGYASLSPVASVPISVTNALGETTTYTYDAVGDLVAVTDAMQHTTVMTYTPEGWLAAVQSPSGQLMQRDYTTDGQVLSETDARGSITTYTYTALRQPETVTVNTTAVAGYSAVAASTTTTYDGWGRVVRVRDPRQQVTTFHYTDRDHLAWTELPTGEQTHYTYDALGRPIATVVGAHDPSTAITTTTSYDAAGRVLTTVVDPDGMALTTRYRYTEPGASNSWDLHAVVDPNGHTTRYQTNALGWMTATTNALTETWTMTYDQRGNQTGITDPRGNTLAWEYDALGRRIMEHEAGRTQRWQYRADGRLAAQIDMANRTTSYGYSVDGFLTDIDYPSGTADVSYTHDANGNVTTMQDGLGTTTYRYDGLNRLRERTRDGRTVGYTYDAASFRTNTDYWGTGSVTATPDAAGRVASLQPWGGSTTTYAYGARGQMATATSGSGLSVTPTYDAAGRVLATHYAQNGTTLANFGSTVDAVGNRTSLTDANGTTTLTYDATDRMVQATEPQASTTYTHDAVGNRTNVATTGQTPFSFSYDAANRLTTSGYTHDANGNLTTTPEATYTYDAANRVTSSTTSAGTTTYGYDGWGNLVRVTTNGQVQDLVLDEAAGLPQVLGTVTANGTTRVARDPAGLVHQTSGGQVSTLLTDLVGSVRQGITPSGTTLFSQAFTVDGVPVAHSGSATSAFGFTGEWTNPLDGLVYLRARHYLPTMGRFIQRDTDAGSSMAPASLHRYAYVDNNPATWTDPTGHRKGLQPDGSWEPCQIILGDPEDQCSLGDYFDFPKSKSGDDLMTMLKRFGKRIENLPGDAIHGTIAFATDPVGTLLAIPGSVGSMSQNCLQGTFCYNYEALADCVWDVGGMAVGGGFGGAGMVDDLARFRGGAGYADDLRYLDDLADGACSFTPDTPVATPDGPQPIARLREGDTVLGYDETTQTTGSYSITALLIHDDPVVLDLTIDGETITTTPEHPFYVRGMGWVPAGDLEPGAAIRTASGTWGYVQISIARNMPQTMYNLTVADAHTFFVGDDQWLVHNAKCPKPRNSAYAGTTYYPKDPNVRARYPNGVPFDAQGYPDFSAYSIKDVQIDMRGNRGSDFAKADQAAGYTVRPSGYTWHHHQDRTTMQLVPTDLHGDVAHTGGVSMIRWFGILP</sequence>
<reference evidence="7 8" key="1">
    <citation type="journal article" date="2011" name="Stand. Genomic Sci.">
        <title>Complete genome sequence of the filamentous gliding predatory bacterium Herpetosiphon aurantiacus type strain (114-95(T)).</title>
        <authorList>
            <person name="Kiss H."/>
            <person name="Nett M."/>
            <person name="Domin N."/>
            <person name="Martin K."/>
            <person name="Maresca J.A."/>
            <person name="Copeland A."/>
            <person name="Lapidus A."/>
            <person name="Lucas S."/>
            <person name="Berry K.W."/>
            <person name="Glavina Del Rio T."/>
            <person name="Dalin E."/>
            <person name="Tice H."/>
            <person name="Pitluck S."/>
            <person name="Richardson P."/>
            <person name="Bruce D."/>
            <person name="Goodwin L."/>
            <person name="Han C."/>
            <person name="Detter J.C."/>
            <person name="Schmutz J."/>
            <person name="Brettin T."/>
            <person name="Land M."/>
            <person name="Hauser L."/>
            <person name="Kyrpides N.C."/>
            <person name="Ivanova N."/>
            <person name="Goker M."/>
            <person name="Woyke T."/>
            <person name="Klenk H.P."/>
            <person name="Bryant D.A."/>
        </authorList>
    </citation>
    <scope>NUCLEOTIDE SEQUENCE [LARGE SCALE GENOMIC DNA]</scope>
    <source>
        <strain evidence="8">ATCC 23779 / DSM 785 / 114-95</strain>
    </source>
</reference>